<evidence type="ECO:0000313" key="15">
    <source>
        <dbReference type="Proteomes" id="UP000478052"/>
    </source>
</evidence>
<evidence type="ECO:0000256" key="6">
    <source>
        <dbReference type="ARBA" id="ARBA00022824"/>
    </source>
</evidence>
<evidence type="ECO:0000256" key="9">
    <source>
        <dbReference type="PIRNR" id="PIRNR038922"/>
    </source>
</evidence>
<feature type="repeat" description="TPR" evidence="10">
    <location>
        <begin position="459"/>
        <end position="492"/>
    </location>
</feature>
<dbReference type="Gene3D" id="1.25.40.10">
    <property type="entry name" value="Tetratricopeptide repeat domain"/>
    <property type="match status" value="3"/>
</dbReference>
<comment type="caution">
    <text evidence="14">The sequence shown here is derived from an EMBL/GenBank/DDBJ whole genome shotgun (WGS) entry which is preliminary data.</text>
</comment>
<evidence type="ECO:0000256" key="10">
    <source>
        <dbReference type="PROSITE-ProRule" id="PRU00339"/>
    </source>
</evidence>
<dbReference type="SUPFAM" id="SSF48452">
    <property type="entry name" value="TPR-like"/>
    <property type="match status" value="2"/>
</dbReference>
<evidence type="ECO:0000256" key="2">
    <source>
        <dbReference type="ARBA" id="ARBA00004496"/>
    </source>
</evidence>
<dbReference type="InterPro" id="IPR013699">
    <property type="entry name" value="Signal_recog_part_SRP72_RNA-bd"/>
</dbReference>
<dbReference type="PANTHER" id="PTHR14094:SF9">
    <property type="entry name" value="SIGNAL RECOGNITION PARTICLE SUBUNIT SRP72"/>
    <property type="match status" value="1"/>
</dbReference>
<dbReference type="OrthoDB" id="5421607at2759"/>
<evidence type="ECO:0000256" key="11">
    <source>
        <dbReference type="SAM" id="Coils"/>
    </source>
</evidence>
<dbReference type="GO" id="GO:0005783">
    <property type="term" value="C:endoplasmic reticulum"/>
    <property type="evidence" value="ECO:0007669"/>
    <property type="project" value="UniProtKB-SubCell"/>
</dbReference>
<evidence type="ECO:0000256" key="5">
    <source>
        <dbReference type="ARBA" id="ARBA00022490"/>
    </source>
</evidence>
<keyword evidence="6" id="KW-0256">Endoplasmic reticulum</keyword>
<evidence type="ECO:0000256" key="7">
    <source>
        <dbReference type="ARBA" id="ARBA00023135"/>
    </source>
</evidence>
<gene>
    <name evidence="14" type="ORF">FWK35_00014676</name>
</gene>
<keyword evidence="11" id="KW-0175">Coiled coil</keyword>
<dbReference type="InterPro" id="IPR026270">
    <property type="entry name" value="SRP72"/>
</dbReference>
<comment type="subcellular location">
    <subcellularLocation>
        <location evidence="2 9">Cytoplasm</location>
    </subcellularLocation>
    <subcellularLocation>
        <location evidence="1">Endoplasmic reticulum</location>
    </subcellularLocation>
</comment>
<organism evidence="14 15">
    <name type="scientific">Aphis craccivora</name>
    <name type="common">Cowpea aphid</name>
    <dbReference type="NCBI Taxonomy" id="307492"/>
    <lineage>
        <taxon>Eukaryota</taxon>
        <taxon>Metazoa</taxon>
        <taxon>Ecdysozoa</taxon>
        <taxon>Arthropoda</taxon>
        <taxon>Hexapoda</taxon>
        <taxon>Insecta</taxon>
        <taxon>Pterygota</taxon>
        <taxon>Neoptera</taxon>
        <taxon>Paraneoptera</taxon>
        <taxon>Hemiptera</taxon>
        <taxon>Sternorrhyncha</taxon>
        <taxon>Aphidomorpha</taxon>
        <taxon>Aphidoidea</taxon>
        <taxon>Aphididae</taxon>
        <taxon>Aphidini</taxon>
        <taxon>Aphis</taxon>
        <taxon>Aphis</taxon>
    </lineage>
</organism>
<evidence type="ECO:0000256" key="12">
    <source>
        <dbReference type="SAM" id="MobiDB-lite"/>
    </source>
</evidence>
<protein>
    <recommendedName>
        <fullName evidence="4 9">Signal recognition particle subunit SRP72</fullName>
    </recommendedName>
</protein>
<sequence>MGGFKNPRLLGHLAAIMSKISLLNSVFSEIEKLDSAEEYKRIIKLVEKHIPQFPEELSLVQTKVVCLIHLNQIEDAYNYILKNEASQKFAFEKAYCLYRLNRSEEALELINEEPNPAQSFKELKAQILYKLERYNECFDMYRDIIKQSKDSFTNERESNLTAVISQLSKLGDNKYDIPTVKQHNTYEFMYNIACVLIERKEIEKAQDLLDQAAKSCKNTLEEEEATEEEIQEELTAIKVQGGYCLQKLGRDKEAQSEYTEVLKYKPKDIGSLAIASNNLVVLNREHNVFDSKKKLKSTLSDELTHKLNTWQLKRVMLNHCRFALITNQLDQCTQLCDNIEKKYPDLIEDIILLKAVMLWRQNKNSEAIDLLKKFVYQQKNPTAKLNCTLVAVKLLLMQNDTNEAITLLENLGEFKYKLGIVSTLVTLYLNVDNFKAASDLFNDTLSWYSQKEVDNSKITVLLKQLAKLHLREQDPKEAAKRLSRLLELNPNNKKFLAQLIIAYTQFDPEKAQMYSKQLPPLDLQDTDIDLLENTNWMMGSKLIKKSTLKPDFAGSKTEVEKKRKKKRKIILPKNFNPDVPPNPERWLPRHERTGYRKKKDRRSKETGIGKGTQGASNVSSEQFNIKNIAAQPKPQTAQVPSENAPRLQHRKGGQYKKKKKGK</sequence>
<dbReference type="PANTHER" id="PTHR14094">
    <property type="entry name" value="SIGNAL RECOGNITION PARTICLE 72"/>
    <property type="match status" value="1"/>
</dbReference>
<feature type="compositionally biased region" description="Basic residues" evidence="12">
    <location>
        <begin position="647"/>
        <end position="662"/>
    </location>
</feature>
<name>A0A6G0ZBW3_APHCR</name>
<keyword evidence="15" id="KW-1185">Reference proteome</keyword>
<reference evidence="14 15" key="1">
    <citation type="submission" date="2019-08" db="EMBL/GenBank/DDBJ databases">
        <title>Whole genome of Aphis craccivora.</title>
        <authorList>
            <person name="Voronova N.V."/>
            <person name="Shulinski R.S."/>
            <person name="Bandarenka Y.V."/>
            <person name="Zhorov D.G."/>
            <person name="Warner D."/>
        </authorList>
    </citation>
    <scope>NUCLEOTIDE SEQUENCE [LARGE SCALE GENOMIC DNA]</scope>
    <source>
        <strain evidence="14">180601</strain>
        <tissue evidence="14">Whole Body</tissue>
    </source>
</reference>
<feature type="domain" description="Signal recognition particle SRP72 subunit RNA-binding" evidence="13">
    <location>
        <begin position="556"/>
        <end position="597"/>
    </location>
</feature>
<dbReference type="Proteomes" id="UP000478052">
    <property type="component" value="Unassembled WGS sequence"/>
</dbReference>
<dbReference type="AlphaFoldDB" id="A0A6G0ZBW3"/>
<evidence type="ECO:0000313" key="14">
    <source>
        <dbReference type="EMBL" id="KAF0768316.1"/>
    </source>
</evidence>
<proteinExistence type="inferred from homology"/>
<dbReference type="GO" id="GO:0043022">
    <property type="term" value="F:ribosome binding"/>
    <property type="evidence" value="ECO:0007669"/>
    <property type="project" value="TreeGrafter"/>
</dbReference>
<evidence type="ECO:0000256" key="4">
    <source>
        <dbReference type="ARBA" id="ARBA00018350"/>
    </source>
</evidence>
<feature type="region of interest" description="Disordered" evidence="12">
    <location>
        <begin position="552"/>
        <end position="662"/>
    </location>
</feature>
<dbReference type="Pfam" id="PF17004">
    <property type="entry name" value="SRP_TPR_like"/>
    <property type="match status" value="1"/>
</dbReference>
<dbReference type="GO" id="GO:0005786">
    <property type="term" value="C:signal recognition particle, endoplasmic reticulum targeting"/>
    <property type="evidence" value="ECO:0007669"/>
    <property type="project" value="UniProtKB-UniRule"/>
</dbReference>
<evidence type="ECO:0000256" key="3">
    <source>
        <dbReference type="ARBA" id="ARBA00007676"/>
    </source>
</evidence>
<feature type="compositionally biased region" description="Polar residues" evidence="12">
    <location>
        <begin position="613"/>
        <end position="625"/>
    </location>
</feature>
<evidence type="ECO:0000256" key="8">
    <source>
        <dbReference type="ARBA" id="ARBA00023274"/>
    </source>
</evidence>
<dbReference type="InterPro" id="IPR031545">
    <property type="entry name" value="SRP72_TPR-like"/>
</dbReference>
<dbReference type="PROSITE" id="PS50005">
    <property type="entry name" value="TPR"/>
    <property type="match status" value="1"/>
</dbReference>
<comment type="similarity">
    <text evidence="3 9">Belongs to the SRP72 family.</text>
</comment>
<dbReference type="GO" id="GO:0008312">
    <property type="term" value="F:7S RNA binding"/>
    <property type="evidence" value="ECO:0007669"/>
    <property type="project" value="InterPro"/>
</dbReference>
<dbReference type="InterPro" id="IPR011990">
    <property type="entry name" value="TPR-like_helical_dom_sf"/>
</dbReference>
<dbReference type="SMART" id="SM00028">
    <property type="entry name" value="TPR"/>
    <property type="match status" value="5"/>
</dbReference>
<dbReference type="Pfam" id="PF08492">
    <property type="entry name" value="SRP72"/>
    <property type="match status" value="1"/>
</dbReference>
<dbReference type="EMBL" id="VUJU01000793">
    <property type="protein sequence ID" value="KAF0768316.1"/>
    <property type="molecule type" value="Genomic_DNA"/>
</dbReference>
<keyword evidence="10" id="KW-0802">TPR repeat</keyword>
<evidence type="ECO:0000259" key="13">
    <source>
        <dbReference type="Pfam" id="PF08492"/>
    </source>
</evidence>
<accession>A0A6G0ZBW3</accession>
<keyword evidence="8 9" id="KW-0687">Ribonucleoprotein</keyword>
<comment type="function">
    <text evidence="9">Component of the signal recognition particle (SRP) complex, a ribonucleoprotein complex that mediates the cotranslational targeting of secretory and membrane proteins to the endoplasmic reticulum (ER).</text>
</comment>
<keyword evidence="7 9" id="KW-0733">Signal recognition particle</keyword>
<keyword evidence="5 9" id="KW-0963">Cytoplasm</keyword>
<evidence type="ECO:0000256" key="1">
    <source>
        <dbReference type="ARBA" id="ARBA00004240"/>
    </source>
</evidence>
<dbReference type="InterPro" id="IPR019734">
    <property type="entry name" value="TPR_rpt"/>
</dbReference>
<dbReference type="PIRSF" id="PIRSF038922">
    <property type="entry name" value="SRP72"/>
    <property type="match status" value="1"/>
</dbReference>
<dbReference type="GO" id="GO:0006614">
    <property type="term" value="P:SRP-dependent cotranslational protein targeting to membrane"/>
    <property type="evidence" value="ECO:0007669"/>
    <property type="project" value="UniProtKB-UniRule"/>
</dbReference>
<feature type="coiled-coil region" evidence="11">
    <location>
        <begin position="202"/>
        <end position="240"/>
    </location>
</feature>